<comment type="caution">
    <text evidence="3">The sequence shown here is derived from an EMBL/GenBank/DDBJ whole genome shotgun (WGS) entry which is preliminary data.</text>
</comment>
<protein>
    <submittedName>
        <fullName evidence="3">Uncharacterized protein</fullName>
    </submittedName>
</protein>
<evidence type="ECO:0000313" key="4">
    <source>
        <dbReference type="EMBL" id="CAL1133684.1"/>
    </source>
</evidence>
<feature type="compositionally biased region" description="Basic and acidic residues" evidence="2">
    <location>
        <begin position="179"/>
        <end position="195"/>
    </location>
</feature>
<organism evidence="3">
    <name type="scientific">Cladocopium goreaui</name>
    <dbReference type="NCBI Taxonomy" id="2562237"/>
    <lineage>
        <taxon>Eukaryota</taxon>
        <taxon>Sar</taxon>
        <taxon>Alveolata</taxon>
        <taxon>Dinophyceae</taxon>
        <taxon>Suessiales</taxon>
        <taxon>Symbiodiniaceae</taxon>
        <taxon>Cladocopium</taxon>
    </lineage>
</organism>
<feature type="compositionally biased region" description="Polar residues" evidence="2">
    <location>
        <begin position="71"/>
        <end position="102"/>
    </location>
</feature>
<evidence type="ECO:0000313" key="3">
    <source>
        <dbReference type="EMBL" id="CAI3980309.1"/>
    </source>
</evidence>
<proteinExistence type="predicted"/>
<evidence type="ECO:0000313" key="5">
    <source>
        <dbReference type="Proteomes" id="UP001152797"/>
    </source>
</evidence>
<reference evidence="3" key="1">
    <citation type="submission" date="2022-10" db="EMBL/GenBank/DDBJ databases">
        <authorList>
            <person name="Chen Y."/>
            <person name="Dougan E. K."/>
            <person name="Chan C."/>
            <person name="Rhodes N."/>
            <person name="Thang M."/>
        </authorList>
    </citation>
    <scope>NUCLEOTIDE SEQUENCE</scope>
</reference>
<name>A0A9P1BVM1_9DINO</name>
<accession>A0A9P1BVM1</accession>
<evidence type="ECO:0000256" key="1">
    <source>
        <dbReference type="SAM" id="Coils"/>
    </source>
</evidence>
<sequence length="735" mass="79248">MGARKRPAARCAEGDADAVLGEESTLEAKPLGDQSTENPPTTPSKKPKPRKKRTKQTVTQPDNADKEDVEQPSTIQSEPSQPSGSHEDPANSQKETTKTPAGSSKRPASASAKRPASAKAMAKKGNDDSKPAAAKEKAVAKRKSRTKKTDTEKPTGGEPNPFDMPPDADQQKVSSFFPAKEKEEEGNEHPNKEGQGDEPNQEPNEGTDEGEGQVAKNDGDSKSSSTSSSTTKHSHVPLLGELEDESDIMSGSPCIVQPDQIRSRIQMFSFPSRNVQRLKKHWGMDAVTNLDINLSDATVVSLYSGLGGAEIATTLLGHAVSATLTQSNPDGKRPVQPLIPQFLLACDHSNECQKEKPRYIVNSLEEFLAPGALEKLNDKIAAEKERCSALAAWLGGATQSRAAKSKAVKKDKAKLRQARAAAKQAKKDLSELSQKLVLELVNMIEGEDMLKPAMSLHPTYEYESSGSKSGSQGDTAVGMSDIAAQKLLILVAGSTCTDWSRAYSAILRDDWVLQVGLDQLFRLHISPGLDAGCFFAATAAEVEELRQQMAFNAKKSIQCDWQDLLPVAAQMNLKAALKLQRMQQLLKNSSEVAINLDQDVGVQEHFGAVAPVLLASITYLWGVLRGRPYTASEMIEMQGVPIFPDALFACGVSPLFNHKVVSTAALRKMAGNSFSQPCMTAFIAFVLSHMKTRTASNATIVPTASTSTRGQIVYRETLDSESDSDDDVSADETES</sequence>
<dbReference type="EMBL" id="CAMXCT010000551">
    <property type="protein sequence ID" value="CAI3980309.1"/>
    <property type="molecule type" value="Genomic_DNA"/>
</dbReference>
<keyword evidence="1" id="KW-0175">Coiled coil</keyword>
<reference evidence="4" key="2">
    <citation type="submission" date="2024-04" db="EMBL/GenBank/DDBJ databases">
        <authorList>
            <person name="Chen Y."/>
            <person name="Shah S."/>
            <person name="Dougan E. K."/>
            <person name="Thang M."/>
            <person name="Chan C."/>
        </authorList>
    </citation>
    <scope>NUCLEOTIDE SEQUENCE [LARGE SCALE GENOMIC DNA]</scope>
</reference>
<dbReference type="Proteomes" id="UP001152797">
    <property type="component" value="Unassembled WGS sequence"/>
</dbReference>
<feature type="compositionally biased region" description="Low complexity" evidence="2">
    <location>
        <begin position="222"/>
        <end position="231"/>
    </location>
</feature>
<feature type="coiled-coil region" evidence="1">
    <location>
        <begin position="408"/>
        <end position="435"/>
    </location>
</feature>
<dbReference type="EMBL" id="CAMXCT030000551">
    <property type="protein sequence ID" value="CAL4767621.1"/>
    <property type="molecule type" value="Genomic_DNA"/>
</dbReference>
<keyword evidence="5" id="KW-1185">Reference proteome</keyword>
<gene>
    <name evidence="3" type="ORF">C1SCF055_LOCUS8192</name>
</gene>
<evidence type="ECO:0000256" key="2">
    <source>
        <dbReference type="SAM" id="MobiDB-lite"/>
    </source>
</evidence>
<feature type="region of interest" description="Disordered" evidence="2">
    <location>
        <begin position="1"/>
        <end position="237"/>
    </location>
</feature>
<dbReference type="AlphaFoldDB" id="A0A9P1BVM1"/>
<dbReference type="OrthoDB" id="426568at2759"/>
<feature type="compositionally biased region" description="Basic and acidic residues" evidence="2">
    <location>
        <begin position="124"/>
        <end position="139"/>
    </location>
</feature>
<dbReference type="EMBL" id="CAMXCT020000551">
    <property type="protein sequence ID" value="CAL1133684.1"/>
    <property type="molecule type" value="Genomic_DNA"/>
</dbReference>
<feature type="compositionally biased region" description="Basic residues" evidence="2">
    <location>
        <begin position="45"/>
        <end position="55"/>
    </location>
</feature>
<feature type="compositionally biased region" description="Low complexity" evidence="2">
    <location>
        <begin position="103"/>
        <end position="120"/>
    </location>
</feature>